<proteinExistence type="predicted"/>
<dbReference type="Proteomes" id="UP000694546">
    <property type="component" value="Chromosome 23"/>
</dbReference>
<evidence type="ECO:0000256" key="4">
    <source>
        <dbReference type="ARBA" id="ARBA00023134"/>
    </source>
</evidence>
<sequence>MEEGILTTLKILIIGESGVGKSSLLLRFTDDTFDPDQTATIGVDFKVKTISVEGNKAKLAIWVTKWQRMRPRQTSSADLSLAASDVVERAAPGPCR</sequence>
<evidence type="ECO:0000256" key="1">
    <source>
        <dbReference type="ARBA" id="ARBA00022448"/>
    </source>
</evidence>
<dbReference type="PROSITE" id="PS00675">
    <property type="entry name" value="SIGMA54_INTERACT_1"/>
    <property type="match status" value="1"/>
</dbReference>
<evidence type="ECO:0000256" key="2">
    <source>
        <dbReference type="ARBA" id="ARBA00022741"/>
    </source>
</evidence>
<dbReference type="PANTHER" id="PTHR47977">
    <property type="entry name" value="RAS-RELATED PROTEIN RAB"/>
    <property type="match status" value="1"/>
</dbReference>
<dbReference type="Gene3D" id="3.40.50.300">
    <property type="entry name" value="P-loop containing nucleotide triphosphate hydrolases"/>
    <property type="match status" value="1"/>
</dbReference>
<dbReference type="PRINTS" id="PR00449">
    <property type="entry name" value="RASTRNSFRMNG"/>
</dbReference>
<keyword evidence="6" id="KW-1185">Reference proteome</keyword>
<gene>
    <name evidence="5" type="primary">rab18a</name>
</gene>
<accession>A0A8C5C8I3</accession>
<evidence type="ECO:0000313" key="6">
    <source>
        <dbReference type="Proteomes" id="UP000694546"/>
    </source>
</evidence>
<keyword evidence="2" id="KW-0547">Nucleotide-binding</keyword>
<dbReference type="GO" id="GO:0005525">
    <property type="term" value="F:GTP binding"/>
    <property type="evidence" value="ECO:0007669"/>
    <property type="project" value="UniProtKB-KW"/>
</dbReference>
<keyword evidence="4" id="KW-0342">GTP-binding</keyword>
<dbReference type="GeneTree" id="ENSGT00940000164184"/>
<dbReference type="SUPFAM" id="SSF52540">
    <property type="entry name" value="P-loop containing nucleoside triphosphate hydrolases"/>
    <property type="match status" value="1"/>
</dbReference>
<keyword evidence="3" id="KW-0653">Protein transport</keyword>
<dbReference type="Pfam" id="PF00071">
    <property type="entry name" value="Ras"/>
    <property type="match status" value="1"/>
</dbReference>
<evidence type="ECO:0000256" key="3">
    <source>
        <dbReference type="ARBA" id="ARBA00022927"/>
    </source>
</evidence>
<dbReference type="PROSITE" id="PS51419">
    <property type="entry name" value="RAB"/>
    <property type="match status" value="1"/>
</dbReference>
<name>A0A8C5C8I3_GADMO</name>
<dbReference type="GO" id="GO:0015031">
    <property type="term" value="P:protein transport"/>
    <property type="evidence" value="ECO:0007669"/>
    <property type="project" value="UniProtKB-KW"/>
</dbReference>
<protein>
    <submittedName>
        <fullName evidence="5">RAB18A, member RAS oncogene family</fullName>
    </submittedName>
</protein>
<evidence type="ECO:0000313" key="5">
    <source>
        <dbReference type="Ensembl" id="ENSGMOP00000056942.1"/>
    </source>
</evidence>
<organism evidence="5 6">
    <name type="scientific">Gadus morhua</name>
    <name type="common">Atlantic cod</name>
    <dbReference type="NCBI Taxonomy" id="8049"/>
    <lineage>
        <taxon>Eukaryota</taxon>
        <taxon>Metazoa</taxon>
        <taxon>Chordata</taxon>
        <taxon>Craniata</taxon>
        <taxon>Vertebrata</taxon>
        <taxon>Euteleostomi</taxon>
        <taxon>Actinopterygii</taxon>
        <taxon>Neopterygii</taxon>
        <taxon>Teleostei</taxon>
        <taxon>Neoteleostei</taxon>
        <taxon>Acanthomorphata</taxon>
        <taxon>Zeiogadaria</taxon>
        <taxon>Gadariae</taxon>
        <taxon>Gadiformes</taxon>
        <taxon>Gadoidei</taxon>
        <taxon>Gadidae</taxon>
        <taxon>Gadus</taxon>
    </lineage>
</organism>
<dbReference type="InterPro" id="IPR001806">
    <property type="entry name" value="Small_GTPase"/>
</dbReference>
<keyword evidence="1" id="KW-0813">Transport</keyword>
<dbReference type="AlphaFoldDB" id="A0A8C5C8I3"/>
<dbReference type="SMART" id="SM00175">
    <property type="entry name" value="RAB"/>
    <property type="match status" value="1"/>
</dbReference>
<reference evidence="5" key="1">
    <citation type="submission" date="2025-08" db="UniProtKB">
        <authorList>
            <consortium name="Ensembl"/>
        </authorList>
    </citation>
    <scope>IDENTIFICATION</scope>
</reference>
<dbReference type="Ensembl" id="ENSGMOT00000075967.1">
    <property type="protein sequence ID" value="ENSGMOP00000056942.1"/>
    <property type="gene ID" value="ENSGMOG00000002792.2"/>
</dbReference>
<reference evidence="5" key="2">
    <citation type="submission" date="2025-09" db="UniProtKB">
        <authorList>
            <consortium name="Ensembl"/>
        </authorList>
    </citation>
    <scope>IDENTIFICATION</scope>
</reference>
<dbReference type="InterPro" id="IPR050227">
    <property type="entry name" value="Rab"/>
</dbReference>
<dbReference type="FunFam" id="3.40.50.300:FF:001447">
    <property type="entry name" value="Ras-related protein Rab-1B"/>
    <property type="match status" value="1"/>
</dbReference>
<dbReference type="InterPro" id="IPR025662">
    <property type="entry name" value="Sigma_54_int_dom_ATP-bd_1"/>
</dbReference>
<dbReference type="InterPro" id="IPR027417">
    <property type="entry name" value="P-loop_NTPase"/>
</dbReference>
<dbReference type="GO" id="GO:0003924">
    <property type="term" value="F:GTPase activity"/>
    <property type="evidence" value="ECO:0007669"/>
    <property type="project" value="InterPro"/>
</dbReference>